<organism evidence="2 3">
    <name type="scientific">Chitinophaga pinensis</name>
    <dbReference type="NCBI Taxonomy" id="79329"/>
    <lineage>
        <taxon>Bacteria</taxon>
        <taxon>Pseudomonadati</taxon>
        <taxon>Bacteroidota</taxon>
        <taxon>Chitinophagia</taxon>
        <taxon>Chitinophagales</taxon>
        <taxon>Chitinophagaceae</taxon>
        <taxon>Chitinophaga</taxon>
    </lineage>
</organism>
<evidence type="ECO:0000313" key="2">
    <source>
        <dbReference type="EMBL" id="TWV96215.1"/>
    </source>
</evidence>
<accession>A0A5C6LR00</accession>
<sequence length="105" mass="12010">MQPESISQEYINKSYNEPTDEFPEGKWRPVPITVSKGLSGGGYEYEVTTPSGKKHKRLFAYPYDSYEKLLQKEESISVKTMMAYLKELYTILKAKDSQPVTTGTM</sequence>
<gene>
    <name evidence="2" type="ORF">FEF09_23835</name>
</gene>
<dbReference type="AlphaFoldDB" id="A0A5C6LR00"/>
<evidence type="ECO:0000256" key="1">
    <source>
        <dbReference type="SAM" id="MobiDB-lite"/>
    </source>
</evidence>
<reference evidence="2 3" key="1">
    <citation type="submission" date="2019-08" db="EMBL/GenBank/DDBJ databases">
        <title>Whole genome sequencing of chitin degrading bacteria Chitinophaga pinensis YS16.</title>
        <authorList>
            <person name="Singh R.P."/>
            <person name="Manchanda G."/>
            <person name="Maurya I.K."/>
            <person name="Joshi N.K."/>
            <person name="Srivastava A.K."/>
        </authorList>
    </citation>
    <scope>NUCLEOTIDE SEQUENCE [LARGE SCALE GENOMIC DNA]</scope>
    <source>
        <strain evidence="2 3">YS-16</strain>
    </source>
</reference>
<dbReference type="EMBL" id="VOHS01000036">
    <property type="protein sequence ID" value="TWV96215.1"/>
    <property type="molecule type" value="Genomic_DNA"/>
</dbReference>
<comment type="caution">
    <text evidence="2">The sequence shown here is derived from an EMBL/GenBank/DDBJ whole genome shotgun (WGS) entry which is preliminary data.</text>
</comment>
<name>A0A5C6LR00_9BACT</name>
<proteinExistence type="predicted"/>
<dbReference type="OrthoDB" id="9816043at2"/>
<dbReference type="Proteomes" id="UP000318815">
    <property type="component" value="Unassembled WGS sequence"/>
</dbReference>
<feature type="compositionally biased region" description="Polar residues" evidence="1">
    <location>
        <begin position="1"/>
        <end position="17"/>
    </location>
</feature>
<keyword evidence="3" id="KW-1185">Reference proteome</keyword>
<protein>
    <submittedName>
        <fullName evidence="2">Uncharacterized protein</fullName>
    </submittedName>
</protein>
<evidence type="ECO:0000313" key="3">
    <source>
        <dbReference type="Proteomes" id="UP000318815"/>
    </source>
</evidence>
<dbReference type="RefSeq" id="WP_146307422.1">
    <property type="nucleotide sequence ID" value="NZ_VOHS01000036.1"/>
</dbReference>
<feature type="region of interest" description="Disordered" evidence="1">
    <location>
        <begin position="1"/>
        <end position="28"/>
    </location>
</feature>